<organism evidence="2 3">
    <name type="scientific">Rhodothermus profundi</name>
    <dbReference type="NCBI Taxonomy" id="633813"/>
    <lineage>
        <taxon>Bacteria</taxon>
        <taxon>Pseudomonadati</taxon>
        <taxon>Rhodothermota</taxon>
        <taxon>Rhodothermia</taxon>
        <taxon>Rhodothermales</taxon>
        <taxon>Rhodothermaceae</taxon>
        <taxon>Rhodothermus</taxon>
    </lineage>
</organism>
<proteinExistence type="predicted"/>
<feature type="chain" id="PRO_5009921391" evidence="1">
    <location>
        <begin position="23"/>
        <end position="62"/>
    </location>
</feature>
<evidence type="ECO:0000313" key="3">
    <source>
        <dbReference type="Proteomes" id="UP000185812"/>
    </source>
</evidence>
<dbReference type="RefSeq" id="WP_072715607.1">
    <property type="nucleotide sequence ID" value="NZ_FRAU01000005.1"/>
</dbReference>
<keyword evidence="1" id="KW-0732">Signal</keyword>
<protein>
    <submittedName>
        <fullName evidence="2">Uncharacterized protein</fullName>
    </submittedName>
</protein>
<reference evidence="3" key="1">
    <citation type="submission" date="2016-11" db="EMBL/GenBank/DDBJ databases">
        <authorList>
            <person name="Varghese N."/>
            <person name="Submissions S."/>
        </authorList>
    </citation>
    <scope>NUCLEOTIDE SEQUENCE [LARGE SCALE GENOMIC DNA]</scope>
    <source>
        <strain evidence="3">DSM 22212</strain>
    </source>
</reference>
<evidence type="ECO:0000256" key="1">
    <source>
        <dbReference type="SAM" id="SignalP"/>
    </source>
</evidence>
<name>A0A1M6UMP9_9BACT</name>
<keyword evidence="3" id="KW-1185">Reference proteome</keyword>
<feature type="signal peptide" evidence="1">
    <location>
        <begin position="1"/>
        <end position="22"/>
    </location>
</feature>
<accession>A0A1M6UMP9</accession>
<sequence>MKRRKNTLFISAMLIAGFLGNAGCSETVSPVEEDWENPYIENAIHQQIELMKFTINFFIVKQ</sequence>
<dbReference type="EMBL" id="FRAU01000005">
    <property type="protein sequence ID" value="SHK70370.1"/>
    <property type="molecule type" value="Genomic_DNA"/>
</dbReference>
<evidence type="ECO:0000313" key="2">
    <source>
        <dbReference type="EMBL" id="SHK70370.1"/>
    </source>
</evidence>
<dbReference type="AlphaFoldDB" id="A0A1M6UMP9"/>
<gene>
    <name evidence="2" type="ORF">SAMN04488087_1775</name>
</gene>
<dbReference type="Proteomes" id="UP000185812">
    <property type="component" value="Unassembled WGS sequence"/>
</dbReference>